<dbReference type="PROSITE" id="PS00086">
    <property type="entry name" value="CYTOCHROME_P450"/>
    <property type="match status" value="1"/>
</dbReference>
<dbReference type="InterPro" id="IPR017972">
    <property type="entry name" value="Cyt_P450_CS"/>
</dbReference>
<keyword evidence="7 9" id="KW-0503">Monooxygenase</keyword>
<dbReference type="AlphaFoldDB" id="A0AA88CVT7"/>
<evidence type="ECO:0000256" key="6">
    <source>
        <dbReference type="ARBA" id="ARBA00023004"/>
    </source>
</evidence>
<dbReference type="PRINTS" id="PR00385">
    <property type="entry name" value="P450"/>
</dbReference>
<evidence type="ECO:0000256" key="9">
    <source>
        <dbReference type="RuleBase" id="RU000461"/>
    </source>
</evidence>
<keyword evidence="5 9" id="KW-0560">Oxidoreductase</keyword>
<evidence type="ECO:0000256" key="1">
    <source>
        <dbReference type="ARBA" id="ARBA00001971"/>
    </source>
</evidence>
<accession>A0AA88CVT7</accession>
<protein>
    <recommendedName>
        <fullName evidence="12">Cytochrome P450</fullName>
    </recommendedName>
</protein>
<dbReference type="PANTHER" id="PTHR47950:SF6">
    <property type="entry name" value="CYTOCHROME P450"/>
    <property type="match status" value="1"/>
</dbReference>
<sequence length="184" mass="21011">MTELIKNPKCMKVVQEELAREIVQDAVTESHLPKLSYLQACIKETLRLHPPVPFLLPHRAVESCQVLNYTIPKDSQVLVNIWAIGRDPKYWKDPLVFKPERFLESSLDFKGNDFEFLPFGGGRRICPGLPMAAKHVPLVVASLIHLCDWSLPYGNDPKYLDMSEKCTLTLFKEEPLILIPKVKS</sequence>
<dbReference type="EMBL" id="BTGU01000003">
    <property type="protein sequence ID" value="GMN32336.1"/>
    <property type="molecule type" value="Genomic_DNA"/>
</dbReference>
<dbReference type="GO" id="GO:0005506">
    <property type="term" value="F:iron ion binding"/>
    <property type="evidence" value="ECO:0007669"/>
    <property type="project" value="InterPro"/>
</dbReference>
<dbReference type="InterPro" id="IPR036396">
    <property type="entry name" value="Cyt_P450_sf"/>
</dbReference>
<dbReference type="InterPro" id="IPR002401">
    <property type="entry name" value="Cyt_P450_E_grp-I"/>
</dbReference>
<comment type="similarity">
    <text evidence="2 9">Belongs to the cytochrome P450 family.</text>
</comment>
<organism evidence="10 11">
    <name type="scientific">Ficus carica</name>
    <name type="common">Common fig</name>
    <dbReference type="NCBI Taxonomy" id="3494"/>
    <lineage>
        <taxon>Eukaryota</taxon>
        <taxon>Viridiplantae</taxon>
        <taxon>Streptophyta</taxon>
        <taxon>Embryophyta</taxon>
        <taxon>Tracheophyta</taxon>
        <taxon>Spermatophyta</taxon>
        <taxon>Magnoliopsida</taxon>
        <taxon>eudicotyledons</taxon>
        <taxon>Gunneridae</taxon>
        <taxon>Pentapetalae</taxon>
        <taxon>rosids</taxon>
        <taxon>fabids</taxon>
        <taxon>Rosales</taxon>
        <taxon>Moraceae</taxon>
        <taxon>Ficeae</taxon>
        <taxon>Ficus</taxon>
    </lineage>
</organism>
<evidence type="ECO:0000313" key="10">
    <source>
        <dbReference type="EMBL" id="GMN32336.1"/>
    </source>
</evidence>
<evidence type="ECO:0000256" key="4">
    <source>
        <dbReference type="ARBA" id="ARBA00022723"/>
    </source>
</evidence>
<dbReference type="GO" id="GO:0004497">
    <property type="term" value="F:monooxygenase activity"/>
    <property type="evidence" value="ECO:0007669"/>
    <property type="project" value="UniProtKB-KW"/>
</dbReference>
<evidence type="ECO:0000256" key="8">
    <source>
        <dbReference type="PIRSR" id="PIRSR602401-1"/>
    </source>
</evidence>
<dbReference type="InterPro" id="IPR001128">
    <property type="entry name" value="Cyt_P450"/>
</dbReference>
<name>A0AA88CVT7_FICCA</name>
<evidence type="ECO:0000256" key="3">
    <source>
        <dbReference type="ARBA" id="ARBA00022617"/>
    </source>
</evidence>
<reference evidence="10" key="1">
    <citation type="submission" date="2023-07" db="EMBL/GenBank/DDBJ databases">
        <title>draft genome sequence of fig (Ficus carica).</title>
        <authorList>
            <person name="Takahashi T."/>
            <person name="Nishimura K."/>
        </authorList>
    </citation>
    <scope>NUCLEOTIDE SEQUENCE</scope>
</reference>
<proteinExistence type="inferred from homology"/>
<dbReference type="FunFam" id="1.10.630.10:FF:000126">
    <property type="entry name" value="Predicted protein"/>
    <property type="match status" value="1"/>
</dbReference>
<evidence type="ECO:0000313" key="11">
    <source>
        <dbReference type="Proteomes" id="UP001187192"/>
    </source>
</evidence>
<dbReference type="Pfam" id="PF00067">
    <property type="entry name" value="p450"/>
    <property type="match status" value="1"/>
</dbReference>
<dbReference type="Gramene" id="FCD_00006846-RA">
    <property type="protein sequence ID" value="FCD_00006846-RA:cds"/>
    <property type="gene ID" value="FCD_00006846"/>
</dbReference>
<feature type="binding site" description="axial binding residue" evidence="8">
    <location>
        <position position="126"/>
    </location>
    <ligand>
        <name>heme</name>
        <dbReference type="ChEBI" id="CHEBI:30413"/>
    </ligand>
    <ligandPart>
        <name>Fe</name>
        <dbReference type="ChEBI" id="CHEBI:18248"/>
    </ligandPart>
</feature>
<dbReference type="GO" id="GO:0020037">
    <property type="term" value="F:heme binding"/>
    <property type="evidence" value="ECO:0007669"/>
    <property type="project" value="InterPro"/>
</dbReference>
<comment type="cofactor">
    <cofactor evidence="1 8">
        <name>heme</name>
        <dbReference type="ChEBI" id="CHEBI:30413"/>
    </cofactor>
</comment>
<keyword evidence="6 8" id="KW-0408">Iron</keyword>
<keyword evidence="3 8" id="KW-0349">Heme</keyword>
<dbReference type="SUPFAM" id="SSF48264">
    <property type="entry name" value="Cytochrome P450"/>
    <property type="match status" value="1"/>
</dbReference>
<dbReference type="Proteomes" id="UP001187192">
    <property type="component" value="Unassembled WGS sequence"/>
</dbReference>
<comment type="caution">
    <text evidence="10">The sequence shown here is derived from an EMBL/GenBank/DDBJ whole genome shotgun (WGS) entry which is preliminary data.</text>
</comment>
<keyword evidence="11" id="KW-1185">Reference proteome</keyword>
<dbReference type="Gene3D" id="1.10.630.10">
    <property type="entry name" value="Cytochrome P450"/>
    <property type="match status" value="1"/>
</dbReference>
<gene>
    <name evidence="10" type="ORF">TIFTF001_003626</name>
</gene>
<evidence type="ECO:0000256" key="2">
    <source>
        <dbReference type="ARBA" id="ARBA00010617"/>
    </source>
</evidence>
<dbReference type="GO" id="GO:0016705">
    <property type="term" value="F:oxidoreductase activity, acting on paired donors, with incorporation or reduction of molecular oxygen"/>
    <property type="evidence" value="ECO:0007669"/>
    <property type="project" value="InterPro"/>
</dbReference>
<evidence type="ECO:0000256" key="7">
    <source>
        <dbReference type="ARBA" id="ARBA00023033"/>
    </source>
</evidence>
<evidence type="ECO:0000256" key="5">
    <source>
        <dbReference type="ARBA" id="ARBA00023002"/>
    </source>
</evidence>
<keyword evidence="4 8" id="KW-0479">Metal-binding</keyword>
<dbReference type="PANTHER" id="PTHR47950">
    <property type="entry name" value="CYTOCHROME P450, FAMILY 76, SUBFAMILY C, POLYPEPTIDE 5-RELATED"/>
    <property type="match status" value="1"/>
</dbReference>
<dbReference type="PRINTS" id="PR00463">
    <property type="entry name" value="EP450I"/>
</dbReference>
<evidence type="ECO:0008006" key="12">
    <source>
        <dbReference type="Google" id="ProtNLM"/>
    </source>
</evidence>